<dbReference type="PANTHER" id="PTHR38797">
    <property type="entry name" value="NUCLEAR PORE COMPLEX PROTEIN NUP85-RELATED"/>
    <property type="match status" value="1"/>
</dbReference>
<organism evidence="1 2">
    <name type="scientific">Aspergillus sydowii CBS 593.65</name>
    <dbReference type="NCBI Taxonomy" id="1036612"/>
    <lineage>
        <taxon>Eukaryota</taxon>
        <taxon>Fungi</taxon>
        <taxon>Dikarya</taxon>
        <taxon>Ascomycota</taxon>
        <taxon>Pezizomycotina</taxon>
        <taxon>Eurotiomycetes</taxon>
        <taxon>Eurotiomycetidae</taxon>
        <taxon>Eurotiales</taxon>
        <taxon>Aspergillaceae</taxon>
        <taxon>Aspergillus</taxon>
        <taxon>Aspergillus subgen. Nidulantes</taxon>
    </lineage>
</organism>
<dbReference type="InterPro" id="IPR053204">
    <property type="entry name" value="Oxopyrrolidines_Biosynth-assoc"/>
</dbReference>
<dbReference type="Proteomes" id="UP000184356">
    <property type="component" value="Unassembled WGS sequence"/>
</dbReference>
<reference evidence="2" key="1">
    <citation type="journal article" date="2017" name="Genome Biol.">
        <title>Comparative genomics reveals high biological diversity and specific adaptations in the industrially and medically important fungal genus Aspergillus.</title>
        <authorList>
            <person name="de Vries R.P."/>
            <person name="Riley R."/>
            <person name="Wiebenga A."/>
            <person name="Aguilar-Osorio G."/>
            <person name="Amillis S."/>
            <person name="Uchima C.A."/>
            <person name="Anderluh G."/>
            <person name="Asadollahi M."/>
            <person name="Askin M."/>
            <person name="Barry K."/>
            <person name="Battaglia E."/>
            <person name="Bayram O."/>
            <person name="Benocci T."/>
            <person name="Braus-Stromeyer S.A."/>
            <person name="Caldana C."/>
            <person name="Canovas D."/>
            <person name="Cerqueira G.C."/>
            <person name="Chen F."/>
            <person name="Chen W."/>
            <person name="Choi C."/>
            <person name="Clum A."/>
            <person name="Dos Santos R.A."/>
            <person name="Damasio A.R."/>
            <person name="Diallinas G."/>
            <person name="Emri T."/>
            <person name="Fekete E."/>
            <person name="Flipphi M."/>
            <person name="Freyberg S."/>
            <person name="Gallo A."/>
            <person name="Gournas C."/>
            <person name="Habgood R."/>
            <person name="Hainaut M."/>
            <person name="Harispe M.L."/>
            <person name="Henrissat B."/>
            <person name="Hilden K.S."/>
            <person name="Hope R."/>
            <person name="Hossain A."/>
            <person name="Karabika E."/>
            <person name="Karaffa L."/>
            <person name="Karanyi Z."/>
            <person name="Krasevec N."/>
            <person name="Kuo A."/>
            <person name="Kusch H."/>
            <person name="LaButti K."/>
            <person name="Lagendijk E.L."/>
            <person name="Lapidus A."/>
            <person name="Levasseur A."/>
            <person name="Lindquist E."/>
            <person name="Lipzen A."/>
            <person name="Logrieco A.F."/>
            <person name="MacCabe A."/>
            <person name="Maekelae M.R."/>
            <person name="Malavazi I."/>
            <person name="Melin P."/>
            <person name="Meyer V."/>
            <person name="Mielnichuk N."/>
            <person name="Miskei M."/>
            <person name="Molnar A.P."/>
            <person name="Mule G."/>
            <person name="Ngan C.Y."/>
            <person name="Orejas M."/>
            <person name="Orosz E."/>
            <person name="Ouedraogo J.P."/>
            <person name="Overkamp K.M."/>
            <person name="Park H.-S."/>
            <person name="Perrone G."/>
            <person name="Piumi F."/>
            <person name="Punt P.J."/>
            <person name="Ram A.F."/>
            <person name="Ramon A."/>
            <person name="Rauscher S."/>
            <person name="Record E."/>
            <person name="Riano-Pachon D.M."/>
            <person name="Robert V."/>
            <person name="Roehrig J."/>
            <person name="Ruller R."/>
            <person name="Salamov A."/>
            <person name="Salih N.S."/>
            <person name="Samson R.A."/>
            <person name="Sandor E."/>
            <person name="Sanguinetti M."/>
            <person name="Schuetze T."/>
            <person name="Sepcic K."/>
            <person name="Shelest E."/>
            <person name="Sherlock G."/>
            <person name="Sophianopoulou V."/>
            <person name="Squina F.M."/>
            <person name="Sun H."/>
            <person name="Susca A."/>
            <person name="Todd R.B."/>
            <person name="Tsang A."/>
            <person name="Unkles S.E."/>
            <person name="van de Wiele N."/>
            <person name="van Rossen-Uffink D."/>
            <person name="Oliveira J.V."/>
            <person name="Vesth T.C."/>
            <person name="Visser J."/>
            <person name="Yu J.-H."/>
            <person name="Zhou M."/>
            <person name="Andersen M.R."/>
            <person name="Archer D.B."/>
            <person name="Baker S.E."/>
            <person name="Benoit I."/>
            <person name="Brakhage A.A."/>
            <person name="Braus G.H."/>
            <person name="Fischer R."/>
            <person name="Frisvad J.C."/>
            <person name="Goldman G.H."/>
            <person name="Houbraken J."/>
            <person name="Oakley B."/>
            <person name="Pocsi I."/>
            <person name="Scazzocchio C."/>
            <person name="Seiboth B."/>
            <person name="vanKuyk P.A."/>
            <person name="Wortman J."/>
            <person name="Dyer P.S."/>
            <person name="Grigoriev I.V."/>
        </authorList>
    </citation>
    <scope>NUCLEOTIDE SEQUENCE [LARGE SCALE GENOMIC DNA]</scope>
    <source>
        <strain evidence="2">CBS 593.65</strain>
    </source>
</reference>
<name>A0A1L9T2M5_9EURO</name>
<evidence type="ECO:0000313" key="1">
    <source>
        <dbReference type="EMBL" id="OJJ53553.1"/>
    </source>
</evidence>
<dbReference type="GeneID" id="63769090"/>
<keyword evidence="2" id="KW-1185">Reference proteome</keyword>
<dbReference type="AlphaFoldDB" id="A0A1L9T2M5"/>
<dbReference type="Pfam" id="PF12311">
    <property type="entry name" value="DUF3632"/>
    <property type="match status" value="1"/>
</dbReference>
<protein>
    <submittedName>
        <fullName evidence="1">Uncharacterized protein</fullName>
    </submittedName>
</protein>
<proteinExistence type="predicted"/>
<dbReference type="EMBL" id="KV878597">
    <property type="protein sequence ID" value="OJJ53553.1"/>
    <property type="molecule type" value="Genomic_DNA"/>
</dbReference>
<gene>
    <name evidence="1" type="ORF">ASPSYDRAFT_94752</name>
</gene>
<sequence>MSQSPSTLSLHYMSEESNDELVLEALDCEDEAQSKRKTKDTIQVLKEFLKSKEIFADLKACKALYDMMPEAGTEESWYEGNLSNIIMATAKQIPHNSAAQNKLVRLMGELARCDRFNVLLTRRWYTHPERVGQLSLAYSNYLRLCVYGRAWWELFNAVEPQQYDSEFVDLCAFQARLSAAGVMDNTSEMLWTMREVLEQPIDACTSENFSIQIKLVAVWILHGGQLFYKNIVIDPEPATGGSRISYRAYELYSGPVLGLQRWNFWQARLFELANHSDISEEGRDLGTRAADIMATLARAAKRDT</sequence>
<dbReference type="RefSeq" id="XP_040697359.1">
    <property type="nucleotide sequence ID" value="XM_040853017.1"/>
</dbReference>
<dbReference type="InterPro" id="IPR022085">
    <property type="entry name" value="OpdG"/>
</dbReference>
<dbReference type="OrthoDB" id="3350591at2759"/>
<accession>A0A1L9T2M5</accession>
<dbReference type="VEuPathDB" id="FungiDB:ASPSYDRAFT_94752"/>
<dbReference type="STRING" id="1036612.A0A1L9T2M5"/>
<evidence type="ECO:0000313" key="2">
    <source>
        <dbReference type="Proteomes" id="UP000184356"/>
    </source>
</evidence>
<dbReference type="PANTHER" id="PTHR38797:SF4">
    <property type="entry name" value="NUCLEAR PORE COMPLEX PROTEIN NUP85"/>
    <property type="match status" value="1"/>
</dbReference>